<dbReference type="PIRSF" id="PIRSF022079">
    <property type="entry name" value="UCP022079"/>
    <property type="match status" value="1"/>
</dbReference>
<proteinExistence type="predicted"/>
<evidence type="ECO:0000313" key="2">
    <source>
        <dbReference type="Proteomes" id="UP000308037"/>
    </source>
</evidence>
<dbReference type="Proteomes" id="UP000308037">
    <property type="component" value="Unassembled WGS sequence"/>
</dbReference>
<dbReference type="OrthoDB" id="145435at2157"/>
<keyword evidence="2" id="KW-1185">Reference proteome</keyword>
<reference evidence="1 2" key="1">
    <citation type="submission" date="2019-04" db="EMBL/GenBank/DDBJ databases">
        <title>Natronomonas sp. F20-122 a newhaloarchaeon isolated from a saline saltern of Isla Bacuta, Huelva, Spain.</title>
        <authorList>
            <person name="Duran-Viseras A."/>
            <person name="Sanchez-Porro C."/>
            <person name="Ventosa A."/>
        </authorList>
    </citation>
    <scope>NUCLEOTIDE SEQUENCE [LARGE SCALE GENOMIC DNA]</scope>
    <source>
        <strain evidence="1 2">F20-122</strain>
    </source>
</reference>
<dbReference type="EMBL" id="QKNX01000002">
    <property type="protein sequence ID" value="TKR26100.1"/>
    <property type="molecule type" value="Genomic_DNA"/>
</dbReference>
<sequence>MSTPPGEYYAEERWNNWLDRLREEEIDPESDDAARLFFNLLDDATIAIAKIVTDYEDGELDDADTAVEELARIREIVLSEVEIDDEEKLTLVDGIQTSLVCAFYTAEEFIVGGPAGEGTVEEHLRAAAAAEDEEDLDTALAHCVQAGTLIVDGEELGMDVAEEIEYGLVADWINGLDSLGRALADPEVVEEDE</sequence>
<name>A0A4U5JAB5_9EURY</name>
<dbReference type="RefSeq" id="WP_137276018.1">
    <property type="nucleotide sequence ID" value="NZ_QKNX01000002.1"/>
</dbReference>
<comment type="caution">
    <text evidence="1">The sequence shown here is derived from an EMBL/GenBank/DDBJ whole genome shotgun (WGS) entry which is preliminary data.</text>
</comment>
<dbReference type="InterPro" id="IPR014518">
    <property type="entry name" value="UCP022079"/>
</dbReference>
<gene>
    <name evidence="1" type="ORF">DM868_06290</name>
</gene>
<accession>A0A4U5JAB5</accession>
<organism evidence="1 2">
    <name type="scientific">Natronomonas salsuginis</name>
    <dbReference type="NCBI Taxonomy" id="2217661"/>
    <lineage>
        <taxon>Archaea</taxon>
        <taxon>Methanobacteriati</taxon>
        <taxon>Methanobacteriota</taxon>
        <taxon>Stenosarchaea group</taxon>
        <taxon>Halobacteria</taxon>
        <taxon>Halobacteriales</taxon>
        <taxon>Natronomonadaceae</taxon>
        <taxon>Natronomonas</taxon>
    </lineage>
</organism>
<dbReference type="AlphaFoldDB" id="A0A4U5JAB5"/>
<dbReference type="Pfam" id="PF09920">
    <property type="entry name" value="DUF2150"/>
    <property type="match status" value="1"/>
</dbReference>
<evidence type="ECO:0000313" key="1">
    <source>
        <dbReference type="EMBL" id="TKR26100.1"/>
    </source>
</evidence>
<protein>
    <submittedName>
        <fullName evidence="1">DUF2150 family protein</fullName>
    </submittedName>
</protein>